<proteinExistence type="predicted"/>
<reference evidence="1 2" key="1">
    <citation type="submission" date="2021-06" db="EMBL/GenBank/DDBJ databases">
        <title>Caerostris extrusa draft genome.</title>
        <authorList>
            <person name="Kono N."/>
            <person name="Arakawa K."/>
        </authorList>
    </citation>
    <scope>NUCLEOTIDE SEQUENCE [LARGE SCALE GENOMIC DNA]</scope>
</reference>
<dbReference type="Gene3D" id="1.10.1410.40">
    <property type="match status" value="1"/>
</dbReference>
<gene>
    <name evidence="1" type="primary">X975_03819</name>
    <name evidence="1" type="ORF">CEXT_140891</name>
</gene>
<dbReference type="Proteomes" id="UP001054945">
    <property type="component" value="Unassembled WGS sequence"/>
</dbReference>
<protein>
    <submittedName>
        <fullName evidence="1">Interleukin enhancer-binding factor 2-like protein</fullName>
    </submittedName>
</protein>
<accession>A0AAV4R6E1</accession>
<dbReference type="EMBL" id="BPLR01007346">
    <property type="protein sequence ID" value="GIY16206.1"/>
    <property type="molecule type" value="Genomic_DNA"/>
</dbReference>
<evidence type="ECO:0000313" key="1">
    <source>
        <dbReference type="EMBL" id="GIY16206.1"/>
    </source>
</evidence>
<keyword evidence="2" id="KW-1185">Reference proteome</keyword>
<sequence length="108" mass="12531">MLFIRLVQFFIKLKEMYMNHRQQAFKMRGGSRGRAARGGRSGLYKPKVFIPRVPFDVYVCESFFPRVKLAPDDNTLTQAILKESRSDIYCTRTNSSIESCYKNSNCFG</sequence>
<name>A0AAV4R6E1_CAEEX</name>
<comment type="caution">
    <text evidence="1">The sequence shown here is derived from an EMBL/GenBank/DDBJ whole genome shotgun (WGS) entry which is preliminary data.</text>
</comment>
<dbReference type="AlphaFoldDB" id="A0AAV4R6E1"/>
<organism evidence="1 2">
    <name type="scientific">Caerostris extrusa</name>
    <name type="common">Bark spider</name>
    <name type="synonym">Caerostris bankana</name>
    <dbReference type="NCBI Taxonomy" id="172846"/>
    <lineage>
        <taxon>Eukaryota</taxon>
        <taxon>Metazoa</taxon>
        <taxon>Ecdysozoa</taxon>
        <taxon>Arthropoda</taxon>
        <taxon>Chelicerata</taxon>
        <taxon>Arachnida</taxon>
        <taxon>Araneae</taxon>
        <taxon>Araneomorphae</taxon>
        <taxon>Entelegynae</taxon>
        <taxon>Araneoidea</taxon>
        <taxon>Araneidae</taxon>
        <taxon>Caerostris</taxon>
    </lineage>
</organism>
<evidence type="ECO:0000313" key="2">
    <source>
        <dbReference type="Proteomes" id="UP001054945"/>
    </source>
</evidence>